<name>A0AAW1J106_POPJA</name>
<evidence type="ECO:0000313" key="1">
    <source>
        <dbReference type="EMBL" id="KAK9696232.1"/>
    </source>
</evidence>
<comment type="caution">
    <text evidence="1">The sequence shown here is derived from an EMBL/GenBank/DDBJ whole genome shotgun (WGS) entry which is preliminary data.</text>
</comment>
<reference evidence="1 2" key="1">
    <citation type="journal article" date="2024" name="BMC Genomics">
        <title>De novo assembly and annotation of Popillia japonica's genome with initial clues to its potential as an invasive pest.</title>
        <authorList>
            <person name="Cucini C."/>
            <person name="Boschi S."/>
            <person name="Funari R."/>
            <person name="Cardaioli E."/>
            <person name="Iannotti N."/>
            <person name="Marturano G."/>
            <person name="Paoli F."/>
            <person name="Bruttini M."/>
            <person name="Carapelli A."/>
            <person name="Frati F."/>
            <person name="Nardi F."/>
        </authorList>
    </citation>
    <scope>NUCLEOTIDE SEQUENCE [LARGE SCALE GENOMIC DNA]</scope>
    <source>
        <strain evidence="1">DMR45628</strain>
    </source>
</reference>
<sequence length="81" mass="8579">MTLSTAAMDAISAAHIPVESVICGVESSIQDLTEPSFVAVLLDGVSYAGQPLIPEVNIPIRIGSSFVTRAVLEPVRQQKDQ</sequence>
<dbReference type="Proteomes" id="UP001458880">
    <property type="component" value="Unassembled WGS sequence"/>
</dbReference>
<dbReference type="EMBL" id="JASPKY010000458">
    <property type="protein sequence ID" value="KAK9696232.1"/>
    <property type="molecule type" value="Genomic_DNA"/>
</dbReference>
<protein>
    <submittedName>
        <fullName evidence="1">Uncharacterized protein</fullName>
    </submittedName>
</protein>
<gene>
    <name evidence="1" type="ORF">QE152_g32046</name>
</gene>
<organism evidence="1 2">
    <name type="scientific">Popillia japonica</name>
    <name type="common">Japanese beetle</name>
    <dbReference type="NCBI Taxonomy" id="7064"/>
    <lineage>
        <taxon>Eukaryota</taxon>
        <taxon>Metazoa</taxon>
        <taxon>Ecdysozoa</taxon>
        <taxon>Arthropoda</taxon>
        <taxon>Hexapoda</taxon>
        <taxon>Insecta</taxon>
        <taxon>Pterygota</taxon>
        <taxon>Neoptera</taxon>
        <taxon>Endopterygota</taxon>
        <taxon>Coleoptera</taxon>
        <taxon>Polyphaga</taxon>
        <taxon>Scarabaeiformia</taxon>
        <taxon>Scarabaeidae</taxon>
        <taxon>Rutelinae</taxon>
        <taxon>Popillia</taxon>
    </lineage>
</organism>
<evidence type="ECO:0000313" key="2">
    <source>
        <dbReference type="Proteomes" id="UP001458880"/>
    </source>
</evidence>
<keyword evidence="2" id="KW-1185">Reference proteome</keyword>
<accession>A0AAW1J106</accession>
<dbReference type="AlphaFoldDB" id="A0AAW1J106"/>
<proteinExistence type="predicted"/>